<proteinExistence type="predicted"/>
<dbReference type="AlphaFoldDB" id="A0AAC8Z1B1"/>
<keyword evidence="2" id="KW-1185">Reference proteome</keyword>
<organism evidence="1 2">
    <name type="scientific">Sphingopyxis macrogoltabida</name>
    <name type="common">Sphingomonas macrogoltabidus</name>
    <dbReference type="NCBI Taxonomy" id="33050"/>
    <lineage>
        <taxon>Bacteria</taxon>
        <taxon>Pseudomonadati</taxon>
        <taxon>Pseudomonadota</taxon>
        <taxon>Alphaproteobacteria</taxon>
        <taxon>Sphingomonadales</taxon>
        <taxon>Sphingomonadaceae</taxon>
        <taxon>Sphingopyxis</taxon>
    </lineage>
</organism>
<dbReference type="KEGG" id="smaz:LH19_06585"/>
<name>A0AAC8Z1B1_SPHMC</name>
<dbReference type="EMBL" id="CP013344">
    <property type="protein sequence ID" value="AMU89996.1"/>
    <property type="molecule type" value="Genomic_DNA"/>
</dbReference>
<sequence length="67" mass="7552">MAGKDKNEAAIRAIRDRLLADLAELDRLGEDIATIELNSAIEILNKRLGEPTDDNEVIALWTKRFMN</sequence>
<accession>A0AAC8Z1B1</accession>
<evidence type="ECO:0000313" key="1">
    <source>
        <dbReference type="EMBL" id="AMU89996.1"/>
    </source>
</evidence>
<protein>
    <submittedName>
        <fullName evidence="1">Uncharacterized protein</fullName>
    </submittedName>
</protein>
<dbReference type="RefSeq" id="WP_054726037.1">
    <property type="nucleotide sequence ID" value="NZ_CP009429.1"/>
</dbReference>
<reference evidence="1 2" key="2">
    <citation type="journal article" date="2016" name="Genome Announc.">
        <title>Complete Genome Sequence of Sphingopyxis macrogoltabida Strain 203N (NBRC 111659), a Polyethylene Glycol Degrader.</title>
        <authorList>
            <person name="Ohtsubo Y."/>
            <person name="Nonoyama S."/>
            <person name="Nagata Y."/>
            <person name="Numata M."/>
            <person name="Tsuchikane K."/>
            <person name="Hosoyama A."/>
            <person name="Yamazoe A."/>
            <person name="Tsuda M."/>
            <person name="Fujita N."/>
            <person name="Kawai F."/>
        </authorList>
    </citation>
    <scope>NUCLEOTIDE SEQUENCE [LARGE SCALE GENOMIC DNA]</scope>
    <source>
        <strain evidence="1 2">203N</strain>
    </source>
</reference>
<evidence type="ECO:0000313" key="2">
    <source>
        <dbReference type="Proteomes" id="UP000076088"/>
    </source>
</evidence>
<gene>
    <name evidence="1" type="ORF">ATM17_13210</name>
</gene>
<reference evidence="2" key="1">
    <citation type="submission" date="2015-11" db="EMBL/GenBank/DDBJ databases">
        <title>Complete genome sequence of a polyethylene-glycol degrader Sphingopyxis macrogoltabida 203N (NBRC 111659).</title>
        <authorList>
            <person name="Yoshiyuki O."/>
            <person name="Shouta N."/>
            <person name="Nagata Y."/>
            <person name="Numata M."/>
            <person name="Tsuchikane K."/>
            <person name="Hosoyama A."/>
            <person name="Yamazoe A."/>
            <person name="Tsuda M."/>
            <person name="Fujita N."/>
            <person name="Kawai F."/>
        </authorList>
    </citation>
    <scope>NUCLEOTIDE SEQUENCE [LARGE SCALE GENOMIC DNA]</scope>
    <source>
        <strain evidence="2">203N</strain>
    </source>
</reference>
<dbReference type="Proteomes" id="UP000076088">
    <property type="component" value="Chromosome"/>
</dbReference>